<organism evidence="2 3">
    <name type="scientific">Swingsia samuiensis</name>
    <dbReference type="NCBI Taxonomy" id="1293412"/>
    <lineage>
        <taxon>Bacteria</taxon>
        <taxon>Pseudomonadati</taxon>
        <taxon>Pseudomonadota</taxon>
        <taxon>Alphaproteobacteria</taxon>
        <taxon>Acetobacterales</taxon>
        <taxon>Acetobacteraceae</taxon>
        <taxon>Swingsia</taxon>
    </lineage>
</organism>
<dbReference type="KEGG" id="ssam:E3D00_02605"/>
<sequence length="244" mass="27274">MKKKKISYSLICALLALASAPHCAFAQKQTAPAEASSSVTYFLSDPDNETPHKMTISIPKSYFMDGIIPDPNSTAPEFLISVLWPSWTGDPANADETSLRILGRIGNSGASDVELARSLLVGVAAERPWKESLDRPFPVDLVSPEKSTAPIPFGHGIKQLIHNKAGKRYDDSDIYVLMISNLPKVIIVCDKPRPEDHLYSPQCQESFIFDHLYLRLGYSRTQINHWFDFMTDVQSKFSNFVVKK</sequence>
<dbReference type="AlphaFoldDB" id="A0A4Y6UHR8"/>
<keyword evidence="1" id="KW-0732">Signal</keyword>
<evidence type="ECO:0000313" key="2">
    <source>
        <dbReference type="EMBL" id="QDH16584.1"/>
    </source>
</evidence>
<evidence type="ECO:0000256" key="1">
    <source>
        <dbReference type="SAM" id="SignalP"/>
    </source>
</evidence>
<dbReference type="OrthoDB" id="7289985at2"/>
<dbReference type="RefSeq" id="WP_141459682.1">
    <property type="nucleotide sequence ID" value="NZ_CP038141.1"/>
</dbReference>
<feature type="chain" id="PRO_5021421997" evidence="1">
    <location>
        <begin position="25"/>
        <end position="244"/>
    </location>
</feature>
<protein>
    <submittedName>
        <fullName evidence="2">Uncharacterized protein</fullName>
    </submittedName>
</protein>
<keyword evidence="3" id="KW-1185">Reference proteome</keyword>
<name>A0A4Y6UHR8_9PROT</name>
<proteinExistence type="predicted"/>
<gene>
    <name evidence="2" type="ORF">E3D00_02605</name>
</gene>
<dbReference type="Proteomes" id="UP000316313">
    <property type="component" value="Chromosome"/>
</dbReference>
<dbReference type="EMBL" id="CP038141">
    <property type="protein sequence ID" value="QDH16584.1"/>
    <property type="molecule type" value="Genomic_DNA"/>
</dbReference>
<evidence type="ECO:0000313" key="3">
    <source>
        <dbReference type="Proteomes" id="UP000316313"/>
    </source>
</evidence>
<accession>A0A4Y6UHR8</accession>
<reference evidence="2 3" key="1">
    <citation type="submission" date="2019-03" db="EMBL/GenBank/DDBJ databases">
        <title>The complete genome sequence of Swingsia samuiensis NBRC107927(T).</title>
        <authorList>
            <person name="Chua K.-O."/>
            <person name="Chan K.-G."/>
            <person name="See-Too W.-S."/>
        </authorList>
    </citation>
    <scope>NUCLEOTIDE SEQUENCE [LARGE SCALE GENOMIC DNA]</scope>
    <source>
        <strain evidence="2 3">AH83</strain>
    </source>
</reference>
<feature type="signal peptide" evidence="1">
    <location>
        <begin position="1"/>
        <end position="24"/>
    </location>
</feature>